<keyword evidence="1" id="KW-0472">Membrane</keyword>
<sequence length="116" mass="13015">MYALPNIQVPFFSPGSENQMLHSNDIWNHFSYPYSTFPASVPLTDTRQFFNSGNEPFSDTLPVNGQNYEEPSFESIFQHRNGDHLQVNVSAVQLLLLLFPDLFGCVAFIVAVLAAS</sequence>
<keyword evidence="1" id="KW-1133">Transmembrane helix</keyword>
<feature type="transmembrane region" description="Helical" evidence="1">
    <location>
        <begin position="94"/>
        <end position="115"/>
    </location>
</feature>
<evidence type="ECO:0000313" key="2">
    <source>
        <dbReference type="EMBL" id="GCB75712.1"/>
    </source>
</evidence>
<proteinExistence type="predicted"/>
<comment type="caution">
    <text evidence="2">The sequence shown here is derived from an EMBL/GenBank/DDBJ whole genome shotgun (WGS) entry which is preliminary data.</text>
</comment>
<dbReference type="Proteomes" id="UP000288216">
    <property type="component" value="Unassembled WGS sequence"/>
</dbReference>
<organism evidence="2 3">
    <name type="scientific">Scyliorhinus torazame</name>
    <name type="common">Cloudy catshark</name>
    <name type="synonym">Catulus torazame</name>
    <dbReference type="NCBI Taxonomy" id="75743"/>
    <lineage>
        <taxon>Eukaryota</taxon>
        <taxon>Metazoa</taxon>
        <taxon>Chordata</taxon>
        <taxon>Craniata</taxon>
        <taxon>Vertebrata</taxon>
        <taxon>Chondrichthyes</taxon>
        <taxon>Elasmobranchii</taxon>
        <taxon>Galeomorphii</taxon>
        <taxon>Galeoidea</taxon>
        <taxon>Carcharhiniformes</taxon>
        <taxon>Scyliorhinidae</taxon>
        <taxon>Scyliorhinus</taxon>
    </lineage>
</organism>
<name>A0A401PRG7_SCYTO</name>
<keyword evidence="1" id="KW-0812">Transmembrane</keyword>
<evidence type="ECO:0000256" key="1">
    <source>
        <dbReference type="SAM" id="Phobius"/>
    </source>
</evidence>
<dbReference type="EMBL" id="BFAA01008687">
    <property type="protein sequence ID" value="GCB75712.1"/>
    <property type="molecule type" value="Genomic_DNA"/>
</dbReference>
<protein>
    <submittedName>
        <fullName evidence="2">Uncharacterized protein</fullName>
    </submittedName>
</protein>
<dbReference type="AlphaFoldDB" id="A0A401PRG7"/>
<evidence type="ECO:0000313" key="3">
    <source>
        <dbReference type="Proteomes" id="UP000288216"/>
    </source>
</evidence>
<reference evidence="2 3" key="1">
    <citation type="journal article" date="2018" name="Nat. Ecol. Evol.">
        <title>Shark genomes provide insights into elasmobranch evolution and the origin of vertebrates.</title>
        <authorList>
            <person name="Hara Y"/>
            <person name="Yamaguchi K"/>
            <person name="Onimaru K"/>
            <person name="Kadota M"/>
            <person name="Koyanagi M"/>
            <person name="Keeley SD"/>
            <person name="Tatsumi K"/>
            <person name="Tanaka K"/>
            <person name="Motone F"/>
            <person name="Kageyama Y"/>
            <person name="Nozu R"/>
            <person name="Adachi N"/>
            <person name="Nishimura O"/>
            <person name="Nakagawa R"/>
            <person name="Tanegashima C"/>
            <person name="Kiyatake I"/>
            <person name="Matsumoto R"/>
            <person name="Murakumo K"/>
            <person name="Nishida K"/>
            <person name="Terakita A"/>
            <person name="Kuratani S"/>
            <person name="Sato K"/>
            <person name="Hyodo S Kuraku.S."/>
        </authorList>
    </citation>
    <scope>NUCLEOTIDE SEQUENCE [LARGE SCALE GENOMIC DNA]</scope>
</reference>
<accession>A0A401PRG7</accession>
<keyword evidence="3" id="KW-1185">Reference proteome</keyword>
<gene>
    <name evidence="2" type="ORF">scyTo_0015365</name>
</gene>